<gene>
    <name evidence="2" type="ORF">SAMN05216553_109272</name>
</gene>
<dbReference type="Gene3D" id="3.30.470.20">
    <property type="entry name" value="ATP-grasp fold, B domain"/>
    <property type="match status" value="1"/>
</dbReference>
<reference evidence="3" key="1">
    <citation type="submission" date="2016-10" db="EMBL/GenBank/DDBJ databases">
        <authorList>
            <person name="Varghese N."/>
            <person name="Submissions S."/>
        </authorList>
    </citation>
    <scope>NUCLEOTIDE SEQUENCE [LARGE SCALE GENOMIC DNA]</scope>
    <source>
        <strain evidence="3">CGMCC 4.3506</strain>
    </source>
</reference>
<dbReference type="InterPro" id="IPR040570">
    <property type="entry name" value="LAL_C2"/>
</dbReference>
<dbReference type="EMBL" id="FNCC01000009">
    <property type="protein sequence ID" value="SDG59919.1"/>
    <property type="molecule type" value="Genomic_DNA"/>
</dbReference>
<accession>A0A1G7VKJ2</accession>
<evidence type="ECO:0000259" key="1">
    <source>
        <dbReference type="Pfam" id="PF18603"/>
    </source>
</evidence>
<proteinExistence type="predicted"/>
<organism evidence="2 3">
    <name type="scientific">Lentzea fradiae</name>
    <dbReference type="NCBI Taxonomy" id="200378"/>
    <lineage>
        <taxon>Bacteria</taxon>
        <taxon>Bacillati</taxon>
        <taxon>Actinomycetota</taxon>
        <taxon>Actinomycetes</taxon>
        <taxon>Pseudonocardiales</taxon>
        <taxon>Pseudonocardiaceae</taxon>
        <taxon>Lentzea</taxon>
    </lineage>
</organism>
<name>A0A1G7VKJ2_9PSEU</name>
<evidence type="ECO:0000313" key="3">
    <source>
        <dbReference type="Proteomes" id="UP000199623"/>
    </source>
</evidence>
<feature type="domain" description="L-amino acid ligase C-terminal" evidence="1">
    <location>
        <begin position="289"/>
        <end position="361"/>
    </location>
</feature>
<keyword evidence="3" id="KW-1185">Reference proteome</keyword>
<sequence>MWPIRVLVVQPSPGFVLKAVKEGFDVWAVVDPSRYDSGQLRLLGSAAKQVLAVDLGDLAVLDVLVVKTVRRNRIAHVLCRCGRSHGLRRQSMLMPGPSAAVRLLDRVDAVRSRHAERGSDVDAALDFGFFAALRDQDTAAQRSGVDDTEPRPRLHRDFSRQAGPAPGVPAVVVTTLTFEGMHQVVGVTATSSGHLLHPAPLTARQEADVRAAVTSLLDLVGYERGPAHVTVMLTENGARVDSARTWFGPDEFLSLLEFSTGLDLETELVRMLTDGAVLKPSTARTATVQFLRPGRPGRLVSVAGLAEASRSPGVVEVFFPHRPGELLTAHDAGFLLVEGASAVEARSRALQASAGVRVVVEED</sequence>
<dbReference type="Pfam" id="PF18603">
    <property type="entry name" value="LAL_C2"/>
    <property type="match status" value="1"/>
</dbReference>
<evidence type="ECO:0000313" key="2">
    <source>
        <dbReference type="EMBL" id="SDG59919.1"/>
    </source>
</evidence>
<protein>
    <recommendedName>
        <fullName evidence="1">L-amino acid ligase C-terminal domain-containing protein</fullName>
    </recommendedName>
</protein>
<dbReference type="Proteomes" id="UP000199623">
    <property type="component" value="Unassembled WGS sequence"/>
</dbReference>
<dbReference type="STRING" id="200378.SAMN05216553_109272"/>
<dbReference type="AlphaFoldDB" id="A0A1G7VKJ2"/>